<dbReference type="Pfam" id="PF00134">
    <property type="entry name" value="Cyclin_N"/>
    <property type="match status" value="1"/>
</dbReference>
<dbReference type="InterPro" id="IPR013763">
    <property type="entry name" value="Cyclin-like_dom"/>
</dbReference>
<dbReference type="SUPFAM" id="SSF47954">
    <property type="entry name" value="Cyclin-like"/>
    <property type="match status" value="2"/>
</dbReference>
<dbReference type="GO" id="GO:0000278">
    <property type="term" value="P:mitotic cell cycle"/>
    <property type="evidence" value="ECO:0007669"/>
    <property type="project" value="UniProtKB-ARBA"/>
</dbReference>
<evidence type="ECO:0000313" key="9">
    <source>
        <dbReference type="EMBL" id="EFO92362.1"/>
    </source>
</evidence>
<evidence type="ECO:0000256" key="1">
    <source>
        <dbReference type="ARBA" id="ARBA00022618"/>
    </source>
</evidence>
<proteinExistence type="inferred from homology"/>
<evidence type="ECO:0000256" key="5">
    <source>
        <dbReference type="SAM" id="Coils"/>
    </source>
</evidence>
<dbReference type="Gene3D" id="1.10.472.10">
    <property type="entry name" value="Cyclin-like"/>
    <property type="match status" value="2"/>
</dbReference>
<dbReference type="FunCoup" id="E3M588">
    <property type="interactions" value="766"/>
</dbReference>
<dbReference type="InterPro" id="IPR048258">
    <property type="entry name" value="Cyclins_cyclin-box"/>
</dbReference>
<dbReference type="FunFam" id="1.10.472.10:FF:000001">
    <property type="entry name" value="G2/mitotic-specific cyclin"/>
    <property type="match status" value="1"/>
</dbReference>
<dbReference type="InterPro" id="IPR036915">
    <property type="entry name" value="Cyclin-like_sf"/>
</dbReference>
<dbReference type="OrthoDB" id="5590282at2759"/>
<dbReference type="InterPro" id="IPR006671">
    <property type="entry name" value="Cyclin_N"/>
</dbReference>
<dbReference type="PANTHER" id="PTHR10177">
    <property type="entry name" value="CYCLINS"/>
    <property type="match status" value="1"/>
</dbReference>
<feature type="domain" description="Cyclin C-terminal" evidence="8">
    <location>
        <begin position="225"/>
        <end position="357"/>
    </location>
</feature>
<dbReference type="Proteomes" id="UP000008281">
    <property type="component" value="Unassembled WGS sequence"/>
</dbReference>
<protein>
    <submittedName>
        <fullName evidence="9">CRE-CYB-1 protein</fullName>
    </submittedName>
</protein>
<dbReference type="STRING" id="31234.E3M588"/>
<dbReference type="CDD" id="cd20507">
    <property type="entry name" value="CYCLIN_CCNB1-like_rpt1"/>
    <property type="match status" value="1"/>
</dbReference>
<dbReference type="SMART" id="SM01332">
    <property type="entry name" value="Cyclin_C"/>
    <property type="match status" value="1"/>
</dbReference>
<feature type="coiled-coil region" evidence="5">
    <location>
        <begin position="299"/>
        <end position="326"/>
    </location>
</feature>
<dbReference type="InterPro" id="IPR039361">
    <property type="entry name" value="Cyclin"/>
</dbReference>
<evidence type="ECO:0000256" key="6">
    <source>
        <dbReference type="SAM" id="MobiDB-lite"/>
    </source>
</evidence>
<dbReference type="InParanoid" id="E3M588"/>
<gene>
    <name evidence="9" type="primary">Cre-cyb-1</name>
    <name evidence="9" type="ORF">CRE_11051</name>
</gene>
<keyword evidence="1" id="KW-0132">Cell division</keyword>
<organism evidence="10">
    <name type="scientific">Caenorhabditis remanei</name>
    <name type="common">Caenorhabditis vulgaris</name>
    <dbReference type="NCBI Taxonomy" id="31234"/>
    <lineage>
        <taxon>Eukaryota</taxon>
        <taxon>Metazoa</taxon>
        <taxon>Ecdysozoa</taxon>
        <taxon>Nematoda</taxon>
        <taxon>Chromadorea</taxon>
        <taxon>Rhabditida</taxon>
        <taxon>Rhabditina</taxon>
        <taxon>Rhabditomorpha</taxon>
        <taxon>Rhabditoidea</taxon>
        <taxon>Rhabditidae</taxon>
        <taxon>Peloderinae</taxon>
        <taxon>Caenorhabditis</taxon>
    </lineage>
</organism>
<dbReference type="PROSITE" id="PS00292">
    <property type="entry name" value="CYCLINS"/>
    <property type="match status" value="1"/>
</dbReference>
<dbReference type="eggNOG" id="KOG0653">
    <property type="taxonomic scope" value="Eukaryota"/>
</dbReference>
<dbReference type="SMART" id="SM00385">
    <property type="entry name" value="CYCLIN"/>
    <property type="match status" value="1"/>
</dbReference>
<evidence type="ECO:0000259" key="7">
    <source>
        <dbReference type="SMART" id="SM00385"/>
    </source>
</evidence>
<feature type="domain" description="Cyclin-like" evidence="7">
    <location>
        <begin position="132"/>
        <end position="216"/>
    </location>
</feature>
<dbReference type="EMBL" id="DS268425">
    <property type="protein sequence ID" value="EFO92362.1"/>
    <property type="molecule type" value="Genomic_DNA"/>
</dbReference>
<name>E3M588_CAERE</name>
<dbReference type="HOGENOM" id="CLU_020695_2_0_1"/>
<dbReference type="GO" id="GO:0051301">
    <property type="term" value="P:cell division"/>
    <property type="evidence" value="ECO:0007669"/>
    <property type="project" value="UniProtKB-KW"/>
</dbReference>
<keyword evidence="10" id="KW-1185">Reference proteome</keyword>
<evidence type="ECO:0000256" key="3">
    <source>
        <dbReference type="ARBA" id="ARBA00023306"/>
    </source>
</evidence>
<evidence type="ECO:0000259" key="8">
    <source>
        <dbReference type="SMART" id="SM01332"/>
    </source>
</evidence>
<keyword evidence="5" id="KW-0175">Coiled coil</keyword>
<sequence>MHLTYQSTNQAEGLNKMLRAGNNIRRPSNNVEKDNIKLQMAQKPGNGPLKPINAKGGKQVTKPTANIQHGAGEGSLQIKTKRINIQDNETKLLELAPDIYKYLVHHEKKFILKEGFMEGGEPTSKMRRILVDWLVQVHIRFHLLPETLHLTIFILDRMLETKTISKSDLQLLGISAMFVASKFEEVYLPDIYDYEFITENAFTKKQILSMEQVILNSLHFDLSCPSSLVFARCLSRVLSEDETNPVDQTAFFYAYNISKCIGELALLDAVMSSVPKSHIAIAAMIIALNVFPVEGIDPKKAEEAVIAQLEANKAEVTEAISLLAQVAYKNFKQPKLVAIKNKYQSTKLGSASTHMNDEVLDKIEALGRQSDME</sequence>
<evidence type="ECO:0000313" key="10">
    <source>
        <dbReference type="Proteomes" id="UP000008281"/>
    </source>
</evidence>
<dbReference type="FunFam" id="1.10.472.10:FF:000229">
    <property type="entry name" value="CYclin B"/>
    <property type="match status" value="1"/>
</dbReference>
<keyword evidence="2 4" id="KW-0195">Cyclin</keyword>
<reference evidence="9" key="1">
    <citation type="submission" date="2007-07" db="EMBL/GenBank/DDBJ databases">
        <title>PCAP assembly of the Caenorhabditis remanei genome.</title>
        <authorList>
            <consortium name="The Caenorhabditis remanei Sequencing Consortium"/>
            <person name="Wilson R.K."/>
        </authorList>
    </citation>
    <scope>NUCLEOTIDE SEQUENCE [LARGE SCALE GENOMIC DNA]</scope>
    <source>
        <strain evidence="9">PB4641</strain>
    </source>
</reference>
<feature type="region of interest" description="Disordered" evidence="6">
    <location>
        <begin position="41"/>
        <end position="73"/>
    </location>
</feature>
<accession>E3M588</accession>
<dbReference type="OMA" id="ANCFLSH"/>
<keyword evidence="3" id="KW-0131">Cell cycle</keyword>
<dbReference type="AlphaFoldDB" id="E3M588"/>
<dbReference type="InterPro" id="IPR004367">
    <property type="entry name" value="Cyclin_C-dom"/>
</dbReference>
<comment type="similarity">
    <text evidence="4">Belongs to the cyclin family.</text>
</comment>
<evidence type="ECO:0000256" key="4">
    <source>
        <dbReference type="RuleBase" id="RU000383"/>
    </source>
</evidence>
<dbReference type="Pfam" id="PF02984">
    <property type="entry name" value="Cyclin_C"/>
    <property type="match status" value="1"/>
</dbReference>
<evidence type="ECO:0000256" key="2">
    <source>
        <dbReference type="ARBA" id="ARBA00023127"/>
    </source>
</evidence>